<keyword evidence="1" id="KW-0472">Membrane</keyword>
<dbReference type="InterPro" id="IPR046615">
    <property type="entry name" value="DUF6728"/>
</dbReference>
<proteinExistence type="predicted"/>
<evidence type="ECO:0000313" key="2">
    <source>
        <dbReference type="EMBL" id="MFB5945496.1"/>
    </source>
</evidence>
<organism evidence="2 3">
    <name type="scientific">Albibacterium profundi</name>
    <dbReference type="NCBI Taxonomy" id="3134906"/>
    <lineage>
        <taxon>Bacteria</taxon>
        <taxon>Pseudomonadati</taxon>
        <taxon>Bacteroidota</taxon>
        <taxon>Sphingobacteriia</taxon>
        <taxon>Sphingobacteriales</taxon>
        <taxon>Sphingobacteriaceae</taxon>
        <taxon>Albibacterium</taxon>
    </lineage>
</organism>
<dbReference type="Proteomes" id="UP001580928">
    <property type="component" value="Unassembled WGS sequence"/>
</dbReference>
<accession>A0ABV5CD61</accession>
<keyword evidence="1" id="KW-1133">Transmembrane helix</keyword>
<keyword evidence="1" id="KW-0812">Transmembrane</keyword>
<protein>
    <submittedName>
        <fullName evidence="2">DUF6728 family protein</fullName>
    </submittedName>
</protein>
<sequence length="45" mass="5519">MYFFGKRKENRPKSFNLKVMHTFNKIAIIVFIVGLLYKLIEYLFF</sequence>
<feature type="transmembrane region" description="Helical" evidence="1">
    <location>
        <begin position="21"/>
        <end position="40"/>
    </location>
</feature>
<keyword evidence="3" id="KW-1185">Reference proteome</keyword>
<name>A0ABV5CD61_9SPHI</name>
<dbReference type="RefSeq" id="WP_375557032.1">
    <property type="nucleotide sequence ID" value="NZ_JBBVGT010000002.1"/>
</dbReference>
<dbReference type="Pfam" id="PF20498">
    <property type="entry name" value="DUF6728"/>
    <property type="match status" value="1"/>
</dbReference>
<gene>
    <name evidence="2" type="ORF">WKR92_06605</name>
</gene>
<evidence type="ECO:0000256" key="1">
    <source>
        <dbReference type="SAM" id="Phobius"/>
    </source>
</evidence>
<comment type="caution">
    <text evidence="2">The sequence shown here is derived from an EMBL/GenBank/DDBJ whole genome shotgun (WGS) entry which is preliminary data.</text>
</comment>
<dbReference type="EMBL" id="JBBVGT010000002">
    <property type="protein sequence ID" value="MFB5945496.1"/>
    <property type="molecule type" value="Genomic_DNA"/>
</dbReference>
<reference evidence="2 3" key="1">
    <citation type="submission" date="2024-04" db="EMBL/GenBank/DDBJ databases">
        <title>Albibacterium profundi sp. nov., isolated from sediment of the Challenger Deep of Mariana Trench.</title>
        <authorList>
            <person name="Wang Y."/>
        </authorList>
    </citation>
    <scope>NUCLEOTIDE SEQUENCE [LARGE SCALE GENOMIC DNA]</scope>
    <source>
        <strain evidence="2 3">RHL897</strain>
    </source>
</reference>
<evidence type="ECO:0000313" key="3">
    <source>
        <dbReference type="Proteomes" id="UP001580928"/>
    </source>
</evidence>